<sequence length="463" mass="50026">MDDRSPRARRIPRWLLVFAAICAAISTGIALGVIGLGSDGSSRGSAPGASPSPPVQAADLPAGQEKHTDPRNEAIARLLERRATAVRTHDRAAYLATIDPAAKAFHDAQAAAFDNAAQIPFASWDYELVAADAFTLPEQRLATFAGATVFAAQVDLTYRIDGFDSAPVRSPQYLTFVLRDGAWLIAADTDGTDSGMRGAVQVWDLGPVAVLRGDSGIVLGVGDGTDLRSYQKDMDTAVPDVHKVWGGVWAGKAVVIVPANQEQMARLLGAEPQQYARIAAVTTGERGADVDAAAADRVIVNPDAFRELGAVERRVVMTHEITHVASRAFTRNWTPTWLSEGFADYVGYLNSGQTIRSAAPELRRDVREGRVPRTLPADEQFETTQEALPQAYEMGWLACRMIAERWGQEKLVEFYRAVGEAPPPGVGQPDQKSRLTSAFVSVLRISPADFTTQWAAYVQAQVK</sequence>
<dbReference type="EMBL" id="JBEZFP010000013">
    <property type="protein sequence ID" value="MEU8133392.1"/>
    <property type="molecule type" value="Genomic_DNA"/>
</dbReference>
<dbReference type="Gene3D" id="1.10.390.10">
    <property type="entry name" value="Neutral Protease Domain 2"/>
    <property type="match status" value="1"/>
</dbReference>
<name>A0ABV3DDA1_9ACTN</name>
<evidence type="ECO:0008006" key="4">
    <source>
        <dbReference type="Google" id="ProtNLM"/>
    </source>
</evidence>
<dbReference type="InterPro" id="IPR027268">
    <property type="entry name" value="Peptidase_M4/M1_CTD_sf"/>
</dbReference>
<proteinExistence type="predicted"/>
<dbReference type="SUPFAM" id="SSF55486">
    <property type="entry name" value="Metalloproteases ('zincins'), catalytic domain"/>
    <property type="match status" value="1"/>
</dbReference>
<evidence type="ECO:0000313" key="3">
    <source>
        <dbReference type="Proteomes" id="UP001551482"/>
    </source>
</evidence>
<organism evidence="2 3">
    <name type="scientific">Streptodolium elevatio</name>
    <dbReference type="NCBI Taxonomy" id="3157996"/>
    <lineage>
        <taxon>Bacteria</taxon>
        <taxon>Bacillati</taxon>
        <taxon>Actinomycetota</taxon>
        <taxon>Actinomycetes</taxon>
        <taxon>Kitasatosporales</taxon>
        <taxon>Streptomycetaceae</taxon>
        <taxon>Streptodolium</taxon>
    </lineage>
</organism>
<accession>A0ABV3DDA1</accession>
<gene>
    <name evidence="2" type="ORF">AB0C36_07785</name>
</gene>
<evidence type="ECO:0000256" key="1">
    <source>
        <dbReference type="SAM" id="MobiDB-lite"/>
    </source>
</evidence>
<protein>
    <recommendedName>
        <fullName evidence="4">DUF1570 domain-containing protein</fullName>
    </recommendedName>
</protein>
<dbReference type="SUPFAM" id="SSF54427">
    <property type="entry name" value="NTF2-like"/>
    <property type="match status" value="1"/>
</dbReference>
<keyword evidence="3" id="KW-1185">Reference proteome</keyword>
<reference evidence="2 3" key="1">
    <citation type="submission" date="2024-06" db="EMBL/GenBank/DDBJ databases">
        <title>The Natural Products Discovery Center: Release of the First 8490 Sequenced Strains for Exploring Actinobacteria Biosynthetic Diversity.</title>
        <authorList>
            <person name="Kalkreuter E."/>
            <person name="Kautsar S.A."/>
            <person name="Yang D."/>
            <person name="Bader C.D."/>
            <person name="Teijaro C.N."/>
            <person name="Fluegel L."/>
            <person name="Davis C.M."/>
            <person name="Simpson J.R."/>
            <person name="Lauterbach L."/>
            <person name="Steele A.D."/>
            <person name="Gui C."/>
            <person name="Meng S."/>
            <person name="Li G."/>
            <person name="Viehrig K."/>
            <person name="Ye F."/>
            <person name="Su P."/>
            <person name="Kiefer A.F."/>
            <person name="Nichols A."/>
            <person name="Cepeda A.J."/>
            <person name="Yan W."/>
            <person name="Fan B."/>
            <person name="Jiang Y."/>
            <person name="Adhikari A."/>
            <person name="Zheng C.-J."/>
            <person name="Schuster L."/>
            <person name="Cowan T.M."/>
            <person name="Smanski M.J."/>
            <person name="Chevrette M.G."/>
            <person name="De Carvalho L.P.S."/>
            <person name="Shen B."/>
        </authorList>
    </citation>
    <scope>NUCLEOTIDE SEQUENCE [LARGE SCALE GENOMIC DNA]</scope>
    <source>
        <strain evidence="2 3">NPDC048946</strain>
    </source>
</reference>
<dbReference type="Proteomes" id="UP001551482">
    <property type="component" value="Unassembled WGS sequence"/>
</dbReference>
<feature type="region of interest" description="Disordered" evidence="1">
    <location>
        <begin position="41"/>
        <end position="70"/>
    </location>
</feature>
<comment type="caution">
    <text evidence="2">The sequence shown here is derived from an EMBL/GenBank/DDBJ whole genome shotgun (WGS) entry which is preliminary data.</text>
</comment>
<dbReference type="InterPro" id="IPR032710">
    <property type="entry name" value="NTF2-like_dom_sf"/>
</dbReference>
<dbReference type="RefSeq" id="WP_358350782.1">
    <property type="nucleotide sequence ID" value="NZ_JBEZFP010000013.1"/>
</dbReference>
<evidence type="ECO:0000313" key="2">
    <source>
        <dbReference type="EMBL" id="MEU8133392.1"/>
    </source>
</evidence>